<protein>
    <recommendedName>
        <fullName evidence="7">UvrABC system protein C</fullName>
        <shortName evidence="7">Protein UvrC</shortName>
    </recommendedName>
    <alternativeName>
        <fullName evidence="7">Excinuclease ABC subunit C</fullName>
    </alternativeName>
</protein>
<evidence type="ECO:0000256" key="3">
    <source>
        <dbReference type="ARBA" id="ARBA00022769"/>
    </source>
</evidence>
<proteinExistence type="inferred from homology"/>
<dbReference type="InterPro" id="IPR035901">
    <property type="entry name" value="GIY-YIG_endonuc_sf"/>
</dbReference>
<evidence type="ECO:0000259" key="9">
    <source>
        <dbReference type="PROSITE" id="PS50164"/>
    </source>
</evidence>
<dbReference type="InterPro" id="IPR001162">
    <property type="entry name" value="UvrC_RNase_H_dom"/>
</dbReference>
<evidence type="ECO:0000313" key="12">
    <source>
        <dbReference type="EMBL" id="SHG56330.1"/>
    </source>
</evidence>
<dbReference type="EMBL" id="WWVX01000003">
    <property type="protein sequence ID" value="MZL69258.1"/>
    <property type="molecule type" value="Genomic_DNA"/>
</dbReference>
<dbReference type="AlphaFoldDB" id="A0AAQ1MFI6"/>
<dbReference type="PANTHER" id="PTHR30562:SF1">
    <property type="entry name" value="UVRABC SYSTEM PROTEIN C"/>
    <property type="match status" value="1"/>
</dbReference>
<dbReference type="Proteomes" id="UP000474718">
    <property type="component" value="Unassembled WGS sequence"/>
</dbReference>
<comment type="function">
    <text evidence="7">The UvrABC repair system catalyzes the recognition and processing of DNA lesions. UvrC both incises the 5' and 3' sides of the lesion. The N-terminal half is responsible for the 3' incision and the C-terminal half is responsible for the 5' incision.</text>
</comment>
<reference evidence="12" key="1">
    <citation type="submission" date="2016-11" db="EMBL/GenBank/DDBJ databases">
        <authorList>
            <person name="Varghese N."/>
            <person name="Submissions S."/>
        </authorList>
    </citation>
    <scope>NUCLEOTIDE SEQUENCE</scope>
    <source>
        <strain evidence="12">DSM 4029</strain>
    </source>
</reference>
<dbReference type="InterPro" id="IPR004791">
    <property type="entry name" value="UvrC"/>
</dbReference>
<dbReference type="InterPro" id="IPR038476">
    <property type="entry name" value="UvrC_RNase_H_dom_sf"/>
</dbReference>
<accession>A0AAQ1MFI6</accession>
<gene>
    <name evidence="7 11" type="primary">uvrC</name>
    <name evidence="11" type="ORF">GT747_05680</name>
    <name evidence="12" type="ORF">SAMN05444424_2702</name>
</gene>
<dbReference type="EMBL" id="FQVY01000005">
    <property type="protein sequence ID" value="SHG56330.1"/>
    <property type="molecule type" value="Genomic_DNA"/>
</dbReference>
<name>A0AAQ1MFI6_9FIRM</name>
<dbReference type="InterPro" id="IPR047296">
    <property type="entry name" value="GIY-YIG_UvrC_Cho"/>
</dbReference>
<dbReference type="SMART" id="SM00465">
    <property type="entry name" value="GIYc"/>
    <property type="match status" value="1"/>
</dbReference>
<dbReference type="PANTHER" id="PTHR30562">
    <property type="entry name" value="UVRC/OXIDOREDUCTASE"/>
    <property type="match status" value="1"/>
</dbReference>
<evidence type="ECO:0000259" key="10">
    <source>
        <dbReference type="PROSITE" id="PS50165"/>
    </source>
</evidence>
<sequence length="606" mass="68553">MTLEQLRQKSHQLPLEPGVYIMKDKTGKVIYVGKAKKLKNRVSSYFMAVESHLPKVYQMVMHVNDFDFIVTQSEFEALVLECSLIKQYSPKYNILLKDDKGYHYIKITPGDWPDIQAAKQKIDDGSTYIGPYTSSFIVTQSVELAKKAFLLPSCKKRFPQDIGRERPCLNYHIKQCCGVCTGKISQAQYREMVDRAIAYITTGADKIIKDLQSEMQRYSENLEFEKAAAVRDQLQSLQRLNERQKVVFESKVDMDAIALAKGEGKVCVVVLKFRQGRLSDKDEYLLKDDGAPADILNEFVARYYTTRADLPKEVLLELELPDRPLIEQLLSERRGSKAELLLPQRGEKLRLVKMAYDNAVTGISYRSRRPAREIAALDELAKLLGLEEPPAYIESYDISNLGESYKVCGMVVFKDGRPYRRAYKRFKIQTVVGQDDYSSMKEALTRRLTRLKNGDADEGFATTPDLILLDGGKGHVSAIRPLVAEMGLQIPVFGMVKDQKHRTRAIALDGSEVALSSFKAAFKLVTTIQDEVHRYAISYQRKLHKNSALKSELTNIPGVGEKRAKQLLGAFQSLEEISLAPVQVLMDRGKLPKSAALAVYNYFNGK</sequence>
<dbReference type="CDD" id="cd10434">
    <property type="entry name" value="GIY-YIG_UvrC_Cho"/>
    <property type="match status" value="1"/>
</dbReference>
<feature type="domain" description="UvrC family homology region profile" evidence="10">
    <location>
        <begin position="257"/>
        <end position="483"/>
    </location>
</feature>
<dbReference type="Pfam" id="PF01541">
    <property type="entry name" value="GIY-YIG"/>
    <property type="match status" value="1"/>
</dbReference>
<keyword evidence="6 7" id="KW-0742">SOS response</keyword>
<dbReference type="Gene3D" id="3.40.1440.10">
    <property type="entry name" value="GIY-YIG endonuclease"/>
    <property type="match status" value="1"/>
</dbReference>
<dbReference type="GO" id="GO:0003677">
    <property type="term" value="F:DNA binding"/>
    <property type="evidence" value="ECO:0007669"/>
    <property type="project" value="UniProtKB-UniRule"/>
</dbReference>
<evidence type="ECO:0000256" key="6">
    <source>
        <dbReference type="ARBA" id="ARBA00023236"/>
    </source>
</evidence>
<dbReference type="Pfam" id="PF22920">
    <property type="entry name" value="UvrC_RNaseH"/>
    <property type="match status" value="1"/>
</dbReference>
<dbReference type="SUPFAM" id="SSF46600">
    <property type="entry name" value="C-terminal UvrC-binding domain of UvrB"/>
    <property type="match status" value="1"/>
</dbReference>
<dbReference type="GO" id="GO:0009380">
    <property type="term" value="C:excinuclease repair complex"/>
    <property type="evidence" value="ECO:0007669"/>
    <property type="project" value="InterPro"/>
</dbReference>
<dbReference type="Gene3D" id="3.30.420.340">
    <property type="entry name" value="UvrC, RNAse H endonuclease domain"/>
    <property type="match status" value="1"/>
</dbReference>
<comment type="subunit">
    <text evidence="7">Interacts with UvrB in an incision complex.</text>
</comment>
<dbReference type="GO" id="GO:0009381">
    <property type="term" value="F:excinuclease ABC activity"/>
    <property type="evidence" value="ECO:0007669"/>
    <property type="project" value="UniProtKB-UniRule"/>
</dbReference>
<dbReference type="Gene3D" id="1.10.150.20">
    <property type="entry name" value="5' to 3' exonuclease, C-terminal subdomain"/>
    <property type="match status" value="1"/>
</dbReference>
<evidence type="ECO:0000256" key="2">
    <source>
        <dbReference type="ARBA" id="ARBA00022763"/>
    </source>
</evidence>
<dbReference type="InterPro" id="IPR036876">
    <property type="entry name" value="UVR_dom_sf"/>
</dbReference>
<dbReference type="GO" id="GO:0005737">
    <property type="term" value="C:cytoplasm"/>
    <property type="evidence" value="ECO:0007669"/>
    <property type="project" value="UniProtKB-SubCell"/>
</dbReference>
<keyword evidence="1 7" id="KW-0963">Cytoplasm</keyword>
<dbReference type="GO" id="GO:0006289">
    <property type="term" value="P:nucleotide-excision repair"/>
    <property type="evidence" value="ECO:0007669"/>
    <property type="project" value="UniProtKB-UniRule"/>
</dbReference>
<dbReference type="InterPro" id="IPR001943">
    <property type="entry name" value="UVR_dom"/>
</dbReference>
<dbReference type="InterPro" id="IPR000305">
    <property type="entry name" value="GIY-YIG_endonuc"/>
</dbReference>
<evidence type="ECO:0000256" key="1">
    <source>
        <dbReference type="ARBA" id="ARBA00022490"/>
    </source>
</evidence>
<dbReference type="InterPro" id="IPR050066">
    <property type="entry name" value="UvrABC_protein_C"/>
</dbReference>
<evidence type="ECO:0000313" key="13">
    <source>
        <dbReference type="Proteomes" id="UP000184089"/>
    </source>
</evidence>
<keyword evidence="2 7" id="KW-0227">DNA damage</keyword>
<evidence type="ECO:0000256" key="4">
    <source>
        <dbReference type="ARBA" id="ARBA00022881"/>
    </source>
</evidence>
<dbReference type="PROSITE" id="PS50165">
    <property type="entry name" value="UVRC"/>
    <property type="match status" value="1"/>
</dbReference>
<dbReference type="SUPFAM" id="SSF47781">
    <property type="entry name" value="RuvA domain 2-like"/>
    <property type="match status" value="1"/>
</dbReference>
<feature type="domain" description="UVR" evidence="8">
    <location>
        <begin position="205"/>
        <end position="240"/>
    </location>
</feature>
<evidence type="ECO:0000256" key="7">
    <source>
        <dbReference type="HAMAP-Rule" id="MF_00203"/>
    </source>
</evidence>
<comment type="similarity">
    <text evidence="7">Belongs to the UvrC family.</text>
</comment>
<dbReference type="RefSeq" id="WP_021661157.1">
    <property type="nucleotide sequence ID" value="NZ_FQVY01000005.1"/>
</dbReference>
<comment type="subcellular location">
    <subcellularLocation>
        <location evidence="7">Cytoplasm</location>
    </subcellularLocation>
</comment>
<reference evidence="11 14" key="3">
    <citation type="journal article" date="2019" name="Nat. Med.">
        <title>A library of human gut bacterial isolates paired with longitudinal multiomics data enables mechanistic microbiome research.</title>
        <authorList>
            <person name="Poyet M."/>
            <person name="Groussin M."/>
            <person name="Gibbons S.M."/>
            <person name="Avila-Pacheco J."/>
            <person name="Jiang X."/>
            <person name="Kearney S.M."/>
            <person name="Perrotta A.R."/>
            <person name="Berdy B."/>
            <person name="Zhao S."/>
            <person name="Lieberman T.D."/>
            <person name="Swanson P.K."/>
            <person name="Smith M."/>
            <person name="Roesemann S."/>
            <person name="Alexander J.E."/>
            <person name="Rich S.A."/>
            <person name="Livny J."/>
            <person name="Vlamakis H."/>
            <person name="Clish C."/>
            <person name="Bullock K."/>
            <person name="Deik A."/>
            <person name="Scott J."/>
            <person name="Pierce K.A."/>
            <person name="Xavier R.J."/>
            <person name="Alm E.J."/>
        </authorList>
    </citation>
    <scope>NUCLEOTIDE SEQUENCE [LARGE SCALE GENOMIC DNA]</scope>
    <source>
        <strain evidence="11 14">BIOML-A2</strain>
    </source>
</reference>
<evidence type="ECO:0000256" key="5">
    <source>
        <dbReference type="ARBA" id="ARBA00023204"/>
    </source>
</evidence>
<dbReference type="SMART" id="SM00278">
    <property type="entry name" value="HhH1"/>
    <property type="match status" value="1"/>
</dbReference>
<dbReference type="PROSITE" id="PS50151">
    <property type="entry name" value="UVR"/>
    <property type="match status" value="1"/>
</dbReference>
<dbReference type="InterPro" id="IPR010994">
    <property type="entry name" value="RuvA_2-like"/>
</dbReference>
<dbReference type="HAMAP" id="MF_00203">
    <property type="entry name" value="UvrC"/>
    <property type="match status" value="1"/>
</dbReference>
<organism evidence="12 13">
    <name type="scientific">Bittarella massiliensis</name>
    <name type="common">ex Durand et al. 2017</name>
    <dbReference type="NCBI Taxonomy" id="1720313"/>
    <lineage>
        <taxon>Bacteria</taxon>
        <taxon>Bacillati</taxon>
        <taxon>Bacillota</taxon>
        <taxon>Clostridia</taxon>
        <taxon>Eubacteriales</taxon>
        <taxon>Oscillospiraceae</taxon>
        <taxon>Bittarella (ex Durand et al. 2017)</taxon>
    </lineage>
</organism>
<keyword evidence="3 7" id="KW-0228">DNA excision</keyword>
<dbReference type="InterPro" id="IPR003583">
    <property type="entry name" value="Hlx-hairpin-Hlx_DNA-bd_motif"/>
</dbReference>
<keyword evidence="5 7" id="KW-0234">DNA repair</keyword>
<comment type="caution">
    <text evidence="12">The sequence shown here is derived from an EMBL/GenBank/DDBJ whole genome shotgun (WGS) entry which is preliminary data.</text>
</comment>
<evidence type="ECO:0000313" key="14">
    <source>
        <dbReference type="Proteomes" id="UP000474718"/>
    </source>
</evidence>
<evidence type="ECO:0000313" key="11">
    <source>
        <dbReference type="EMBL" id="MZL69258.1"/>
    </source>
</evidence>
<feature type="domain" description="GIY-YIG" evidence="9">
    <location>
        <begin position="15"/>
        <end position="94"/>
    </location>
</feature>
<dbReference type="FunFam" id="3.40.1440.10:FF:000001">
    <property type="entry name" value="UvrABC system protein C"/>
    <property type="match status" value="1"/>
</dbReference>
<dbReference type="PROSITE" id="PS50164">
    <property type="entry name" value="GIY_YIG"/>
    <property type="match status" value="1"/>
</dbReference>
<dbReference type="Proteomes" id="UP000184089">
    <property type="component" value="Unassembled WGS sequence"/>
</dbReference>
<dbReference type="GO" id="GO:0009432">
    <property type="term" value="P:SOS response"/>
    <property type="evidence" value="ECO:0007669"/>
    <property type="project" value="UniProtKB-UniRule"/>
</dbReference>
<evidence type="ECO:0000259" key="8">
    <source>
        <dbReference type="PROSITE" id="PS50151"/>
    </source>
</evidence>
<dbReference type="Pfam" id="PF02151">
    <property type="entry name" value="UVR"/>
    <property type="match status" value="1"/>
</dbReference>
<dbReference type="NCBIfam" id="TIGR00194">
    <property type="entry name" value="uvrC"/>
    <property type="match status" value="1"/>
</dbReference>
<keyword evidence="14" id="KW-1185">Reference proteome</keyword>
<dbReference type="Pfam" id="PF08459">
    <property type="entry name" value="UvrC_RNaseH_dom"/>
    <property type="match status" value="1"/>
</dbReference>
<dbReference type="SUPFAM" id="SSF82771">
    <property type="entry name" value="GIY-YIG endonuclease"/>
    <property type="match status" value="1"/>
</dbReference>
<dbReference type="Gene3D" id="4.10.860.10">
    <property type="entry name" value="UVR domain"/>
    <property type="match status" value="1"/>
</dbReference>
<keyword evidence="4 7" id="KW-0267">Excision nuclease</keyword>
<reference evidence="13" key="2">
    <citation type="submission" date="2016-11" db="EMBL/GenBank/DDBJ databases">
        <authorList>
            <person name="Jaros S."/>
            <person name="Januszkiewicz K."/>
            <person name="Wedrychowicz H."/>
        </authorList>
    </citation>
    <scope>NUCLEOTIDE SEQUENCE [LARGE SCALE GENOMIC DNA]</scope>
    <source>
        <strain evidence="13">DSM 4029</strain>
    </source>
</reference>